<reference evidence="2" key="1">
    <citation type="journal article" date="2015" name="MBio">
        <title>Genome-Resolved Metagenomic Analysis Reveals Roles for Candidate Phyla and Other Microbial Community Members in Biogeochemical Transformations in Oil Reservoirs.</title>
        <authorList>
            <person name="Hu P."/>
            <person name="Tom L."/>
            <person name="Singh A."/>
            <person name="Thomas B.C."/>
            <person name="Baker B.J."/>
            <person name="Piceno Y.M."/>
            <person name="Andersen G.L."/>
            <person name="Banfield J.F."/>
        </authorList>
    </citation>
    <scope>NUCLEOTIDE SEQUENCE [LARGE SCALE GENOMIC DNA]</scope>
</reference>
<dbReference type="RefSeq" id="WP_283217976.1">
    <property type="nucleotide sequence ID" value="NZ_LGFD01000072.1"/>
</dbReference>
<organism evidence="1 2">
    <name type="scientific">Thermococcus sibiricus</name>
    <dbReference type="NCBI Taxonomy" id="172049"/>
    <lineage>
        <taxon>Archaea</taxon>
        <taxon>Methanobacteriati</taxon>
        <taxon>Methanobacteriota</taxon>
        <taxon>Thermococci</taxon>
        <taxon>Thermococcales</taxon>
        <taxon>Thermococcaceae</taxon>
        <taxon>Thermococcus</taxon>
    </lineage>
</organism>
<gene>
    <name evidence="1" type="ORF">XD54_1984</name>
</gene>
<protein>
    <submittedName>
        <fullName evidence="1">Uncharacterized protein</fullName>
    </submittedName>
</protein>
<evidence type="ECO:0000313" key="2">
    <source>
        <dbReference type="Proteomes" id="UP000053911"/>
    </source>
</evidence>
<accession>A0A101EJX3</accession>
<sequence>MNSYFLAFFYPLSEKQSLGISKLYNLWPYWKDSEALYPYAAFEITSLDATSKTIMSEIWNLNLAGFRYPFIVVPSKNPKHPDYMYKERAERIARTLKHFSGVNDAFVVSIKGLQKTIDSMKNPHSSEPLINELPRFKSPHLKKNLHNSVMQKLAEFGEKHGFTSVIEYTPK</sequence>
<name>A0A101EJX3_9EURY</name>
<dbReference type="PATRIC" id="fig|172049.5.peg.221"/>
<comment type="caution">
    <text evidence="1">The sequence shown here is derived from an EMBL/GenBank/DDBJ whole genome shotgun (WGS) entry which is preliminary data.</text>
</comment>
<proteinExistence type="predicted"/>
<dbReference type="AlphaFoldDB" id="A0A101EJX3"/>
<evidence type="ECO:0000313" key="1">
    <source>
        <dbReference type="EMBL" id="KUK16730.1"/>
    </source>
</evidence>
<dbReference type="EMBL" id="LGFD01000072">
    <property type="protein sequence ID" value="KUK16730.1"/>
    <property type="molecule type" value="Genomic_DNA"/>
</dbReference>
<dbReference type="Proteomes" id="UP000053911">
    <property type="component" value="Unassembled WGS sequence"/>
</dbReference>